<proteinExistence type="predicted"/>
<protein>
    <recommendedName>
        <fullName evidence="4">Pentapeptide repeat-containing protein</fullName>
    </recommendedName>
</protein>
<organism evidence="2 3">
    <name type="scientific">Aliarcobacter cryaerophilus</name>
    <dbReference type="NCBI Taxonomy" id="28198"/>
    <lineage>
        <taxon>Bacteria</taxon>
        <taxon>Pseudomonadati</taxon>
        <taxon>Campylobacterota</taxon>
        <taxon>Epsilonproteobacteria</taxon>
        <taxon>Campylobacterales</taxon>
        <taxon>Arcobacteraceae</taxon>
        <taxon>Aliarcobacter</taxon>
    </lineage>
</organism>
<name>A0A2S9TIK3_9BACT</name>
<gene>
    <name evidence="2" type="ORF">CJ670_03315</name>
</gene>
<evidence type="ECO:0000256" key="1">
    <source>
        <dbReference type="SAM" id="Phobius"/>
    </source>
</evidence>
<reference evidence="2 3" key="1">
    <citation type="submission" date="2017-09" db="EMBL/GenBank/DDBJ databases">
        <title>Reassesment of A. cryaerophilus.</title>
        <authorList>
            <person name="Perez-Cataluna A."/>
            <person name="Collado L."/>
            <person name="Salgado O."/>
            <person name="Lefinanco V."/>
            <person name="Figueras M.J."/>
        </authorList>
    </citation>
    <scope>NUCLEOTIDE SEQUENCE [LARGE SCALE GENOMIC DNA]</scope>
    <source>
        <strain evidence="2 3">LMG 9065</strain>
    </source>
</reference>
<dbReference type="AlphaFoldDB" id="A0A2S9TIK3"/>
<dbReference type="EMBL" id="NXGI01000004">
    <property type="protein sequence ID" value="PRM98617.1"/>
    <property type="molecule type" value="Genomic_DNA"/>
</dbReference>
<feature type="transmembrane region" description="Helical" evidence="1">
    <location>
        <begin position="325"/>
        <end position="341"/>
    </location>
</feature>
<evidence type="ECO:0000313" key="2">
    <source>
        <dbReference type="EMBL" id="PRM98617.1"/>
    </source>
</evidence>
<sequence length="417" mass="49806">MAKCICKNCDLEAFEDSDKCILHCKKDDWFKHNNFNQKDEEIFINIFGCLNNWVSSYKEIDLFWNTFNKKLKENIENNFLKFTLENIIFPSMGKDKKYIEVELQKINFLILKDCIFLDYIYLTPLFSAKNLEITHCTFHKNVDVKTIIHQEQFVFQKNTVLKEINFFNIEFKSICFFIENSINNLTFDGVRFDDNAMFSNSKIENLSFKNIFFRKETNFLDMTLSKVGNRETARIIKDSFEKQNNIIEANKYYALEMKEREKELEKDLKNGKNFFEWLVFKIHGISSNHSQDWLLALFWIISFTFLSVFIEKIFNSSVGLLDKSILSFVIFIVIIFINFHIANTKKAYYLISIFIYYCIYSIFTEDWFLECFSKTLNPFSLMQTDDPINGAQLLYKIIIAYLIYQFIVSIRQNTRRK</sequence>
<feature type="transmembrane region" description="Helical" evidence="1">
    <location>
        <begin position="293"/>
        <end position="310"/>
    </location>
</feature>
<keyword evidence="1" id="KW-0812">Transmembrane</keyword>
<keyword evidence="1" id="KW-0472">Membrane</keyword>
<evidence type="ECO:0008006" key="4">
    <source>
        <dbReference type="Google" id="ProtNLM"/>
    </source>
</evidence>
<evidence type="ECO:0000313" key="3">
    <source>
        <dbReference type="Proteomes" id="UP000239151"/>
    </source>
</evidence>
<keyword evidence="1" id="KW-1133">Transmembrane helix</keyword>
<accession>A0A2S9TIK3</accession>
<feature type="transmembrane region" description="Helical" evidence="1">
    <location>
        <begin position="348"/>
        <end position="368"/>
    </location>
</feature>
<dbReference type="Proteomes" id="UP000239151">
    <property type="component" value="Unassembled WGS sequence"/>
</dbReference>
<feature type="transmembrane region" description="Helical" evidence="1">
    <location>
        <begin position="388"/>
        <end position="407"/>
    </location>
</feature>
<comment type="caution">
    <text evidence="2">The sequence shown here is derived from an EMBL/GenBank/DDBJ whole genome shotgun (WGS) entry which is preliminary data.</text>
</comment>